<feature type="transmembrane region" description="Helical" evidence="4">
    <location>
        <begin position="24"/>
        <end position="47"/>
    </location>
</feature>
<dbReference type="SUPFAM" id="SSF90123">
    <property type="entry name" value="ABC transporter transmembrane region"/>
    <property type="match status" value="1"/>
</dbReference>
<dbReference type="InterPro" id="IPR036640">
    <property type="entry name" value="ABC1_TM_sf"/>
</dbReference>
<evidence type="ECO:0000256" key="4">
    <source>
        <dbReference type="SAM" id="Phobius"/>
    </source>
</evidence>
<reference evidence="5" key="1">
    <citation type="journal article" date="2013" name="Environ. Microbiol.">
        <title>Microbiota from the distal guts of lean and obese adolescents exhibit partial functional redundancy besides clear differences in community structure.</title>
        <authorList>
            <person name="Ferrer M."/>
            <person name="Ruiz A."/>
            <person name="Lanza F."/>
            <person name="Haange S.B."/>
            <person name="Oberbach A."/>
            <person name="Till H."/>
            <person name="Bargiela R."/>
            <person name="Campoy C."/>
            <person name="Segura M.T."/>
            <person name="Richter M."/>
            <person name="von Bergen M."/>
            <person name="Seifert J."/>
            <person name="Suarez A."/>
        </authorList>
    </citation>
    <scope>NUCLEOTIDE SEQUENCE</scope>
</reference>
<feature type="non-terminal residue" evidence="5">
    <location>
        <position position="54"/>
    </location>
</feature>
<dbReference type="GO" id="GO:0016020">
    <property type="term" value="C:membrane"/>
    <property type="evidence" value="ECO:0007669"/>
    <property type="project" value="InterPro"/>
</dbReference>
<keyword evidence="3 4" id="KW-0472">Membrane</keyword>
<accession>K1TEV6</accession>
<evidence type="ECO:0000256" key="3">
    <source>
        <dbReference type="ARBA" id="ARBA00023136"/>
    </source>
</evidence>
<dbReference type="Gene3D" id="1.20.1560.10">
    <property type="entry name" value="ABC transporter type 1, transmembrane domain"/>
    <property type="match status" value="1"/>
</dbReference>
<evidence type="ECO:0000256" key="1">
    <source>
        <dbReference type="ARBA" id="ARBA00022692"/>
    </source>
</evidence>
<keyword evidence="1 4" id="KW-0812">Transmembrane</keyword>
<dbReference type="AlphaFoldDB" id="K1TEV6"/>
<proteinExistence type="predicted"/>
<keyword evidence="2 4" id="KW-1133">Transmembrane helix</keyword>
<dbReference type="EMBL" id="AJWZ01002187">
    <property type="protein sequence ID" value="EKC71652.1"/>
    <property type="molecule type" value="Genomic_DNA"/>
</dbReference>
<evidence type="ECO:0008006" key="6">
    <source>
        <dbReference type="Google" id="ProtNLM"/>
    </source>
</evidence>
<protein>
    <recommendedName>
        <fullName evidence="6">ABC transporter ATP-binding protein</fullName>
    </recommendedName>
</protein>
<organism evidence="5">
    <name type="scientific">human gut metagenome</name>
    <dbReference type="NCBI Taxonomy" id="408170"/>
    <lineage>
        <taxon>unclassified sequences</taxon>
        <taxon>metagenomes</taxon>
        <taxon>organismal metagenomes</taxon>
    </lineage>
</organism>
<evidence type="ECO:0000313" key="5">
    <source>
        <dbReference type="EMBL" id="EKC71652.1"/>
    </source>
</evidence>
<evidence type="ECO:0000256" key="2">
    <source>
        <dbReference type="ARBA" id="ARBA00022989"/>
    </source>
</evidence>
<dbReference type="GO" id="GO:0005524">
    <property type="term" value="F:ATP binding"/>
    <property type="evidence" value="ECO:0007669"/>
    <property type="project" value="InterPro"/>
</dbReference>
<gene>
    <name evidence="5" type="ORF">OBE_03286</name>
</gene>
<name>K1TEV6_9ZZZZ</name>
<comment type="caution">
    <text evidence="5">The sequence shown here is derived from an EMBL/GenBank/DDBJ whole genome shotgun (WGS) entry which is preliminary data.</text>
</comment>
<sequence>MDNKQYSTRELFRRFASYFKKYRFTLWMDLFCAALTTVCELVLPLIMRYITNEG</sequence>